<evidence type="ECO:0000313" key="2">
    <source>
        <dbReference type="Proteomes" id="UP000265540"/>
    </source>
</evidence>
<evidence type="ECO:0000313" key="1">
    <source>
        <dbReference type="EMBL" id="RJR27739.1"/>
    </source>
</evidence>
<accession>A0A3A4ZF09</accession>
<organism evidence="1 2">
    <name type="scientific">candidate division WWE3 bacterium</name>
    <dbReference type="NCBI Taxonomy" id="2053526"/>
    <lineage>
        <taxon>Bacteria</taxon>
        <taxon>Katanobacteria</taxon>
    </lineage>
</organism>
<dbReference type="Proteomes" id="UP000265540">
    <property type="component" value="Unassembled WGS sequence"/>
</dbReference>
<protein>
    <submittedName>
        <fullName evidence="1">Uncharacterized protein</fullName>
    </submittedName>
</protein>
<gene>
    <name evidence="1" type="ORF">C4561_01405</name>
</gene>
<dbReference type="EMBL" id="QZJF01000007">
    <property type="protein sequence ID" value="RJR27739.1"/>
    <property type="molecule type" value="Genomic_DNA"/>
</dbReference>
<dbReference type="AlphaFoldDB" id="A0A3A4ZF09"/>
<reference evidence="1 2" key="1">
    <citation type="journal article" date="2017" name="ISME J.">
        <title>Energy and carbon metabolisms in a deep terrestrial subsurface fluid microbial community.</title>
        <authorList>
            <person name="Momper L."/>
            <person name="Jungbluth S.P."/>
            <person name="Lee M.D."/>
            <person name="Amend J.P."/>
        </authorList>
    </citation>
    <scope>NUCLEOTIDE SEQUENCE [LARGE SCALE GENOMIC DNA]</scope>
    <source>
        <strain evidence="1">SURF_46</strain>
    </source>
</reference>
<sequence length="78" mass="8685">MPTDIDAIVEEAMEKILSKELEYWITSSDTHFLIEVGTARIEDALRAACEKAAEAGFHIGRNEQLFTNHHTAGEGEPK</sequence>
<proteinExistence type="predicted"/>
<comment type="caution">
    <text evidence="1">The sequence shown here is derived from an EMBL/GenBank/DDBJ whole genome shotgun (WGS) entry which is preliminary data.</text>
</comment>
<name>A0A3A4ZF09_UNCKA</name>